<dbReference type="PANTHER" id="PTHR42921:SF1">
    <property type="entry name" value="ACETOACETYL-COA SYNTHETASE"/>
    <property type="match status" value="1"/>
</dbReference>
<organism evidence="8 9">
    <name type="scientific">Micromonospora pallida</name>
    <dbReference type="NCBI Taxonomy" id="145854"/>
    <lineage>
        <taxon>Bacteria</taxon>
        <taxon>Bacillati</taxon>
        <taxon>Actinomycetota</taxon>
        <taxon>Actinomycetes</taxon>
        <taxon>Micromonosporales</taxon>
        <taxon>Micromonosporaceae</taxon>
        <taxon>Micromonospora</taxon>
    </lineage>
</organism>
<dbReference type="NCBIfam" id="NF002937">
    <property type="entry name" value="PRK03584.1"/>
    <property type="match status" value="1"/>
</dbReference>
<comment type="similarity">
    <text evidence="1">Belongs to the ATP-dependent AMP-binding enzyme family.</text>
</comment>
<feature type="domain" description="AMP-binding enzyme C-terminal" evidence="6">
    <location>
        <begin position="557"/>
        <end position="632"/>
    </location>
</feature>
<evidence type="ECO:0000313" key="8">
    <source>
        <dbReference type="EMBL" id="SCL35511.1"/>
    </source>
</evidence>
<dbReference type="GO" id="GO:0005524">
    <property type="term" value="F:ATP binding"/>
    <property type="evidence" value="ECO:0007669"/>
    <property type="project" value="UniProtKB-KW"/>
</dbReference>
<keyword evidence="3" id="KW-0547">Nucleotide-binding</keyword>
<dbReference type="InterPro" id="IPR045851">
    <property type="entry name" value="AMP-bd_C_sf"/>
</dbReference>
<dbReference type="Proteomes" id="UP000198959">
    <property type="component" value="Unassembled WGS sequence"/>
</dbReference>
<dbReference type="NCBIfam" id="TIGR01217">
    <property type="entry name" value="ac_ac_CoA_syn"/>
    <property type="match status" value="1"/>
</dbReference>
<protein>
    <submittedName>
        <fullName evidence="8">Acetoacetyl-CoA synthetase</fullName>
    </submittedName>
</protein>
<keyword evidence="2" id="KW-0436">Ligase</keyword>
<proteinExistence type="inferred from homology"/>
<dbReference type="AlphaFoldDB" id="A0A1C6T1B1"/>
<dbReference type="STRING" id="145854.GA0074692_4111"/>
<evidence type="ECO:0000313" key="9">
    <source>
        <dbReference type="Proteomes" id="UP000198959"/>
    </source>
</evidence>
<dbReference type="InterPro" id="IPR025110">
    <property type="entry name" value="AMP-bd_C"/>
</dbReference>
<dbReference type="Gene3D" id="3.40.50.12780">
    <property type="entry name" value="N-terminal domain of ligase-like"/>
    <property type="match status" value="1"/>
</dbReference>
<dbReference type="InterPro" id="IPR042099">
    <property type="entry name" value="ANL_N_sf"/>
</dbReference>
<keyword evidence="4" id="KW-0067">ATP-binding</keyword>
<dbReference type="PROSITE" id="PS00455">
    <property type="entry name" value="AMP_BINDING"/>
    <property type="match status" value="1"/>
</dbReference>
<name>A0A1C6T1B1_9ACTN</name>
<reference evidence="9" key="1">
    <citation type="submission" date="2016-06" db="EMBL/GenBank/DDBJ databases">
        <authorList>
            <person name="Varghese N."/>
            <person name="Submissions Spin"/>
        </authorList>
    </citation>
    <scope>NUCLEOTIDE SEQUENCE [LARGE SCALE GENOMIC DNA]</scope>
    <source>
        <strain evidence="9">DSM 43817</strain>
    </source>
</reference>
<evidence type="ECO:0000259" key="7">
    <source>
        <dbReference type="Pfam" id="PF16177"/>
    </source>
</evidence>
<accession>A0A1C6T1B1</accession>
<dbReference type="CDD" id="cd05943">
    <property type="entry name" value="AACS"/>
    <property type="match status" value="1"/>
</dbReference>
<evidence type="ECO:0000259" key="6">
    <source>
        <dbReference type="Pfam" id="PF13193"/>
    </source>
</evidence>
<dbReference type="InterPro" id="IPR000873">
    <property type="entry name" value="AMP-dep_synth/lig_dom"/>
</dbReference>
<evidence type="ECO:0000256" key="1">
    <source>
        <dbReference type="ARBA" id="ARBA00006432"/>
    </source>
</evidence>
<evidence type="ECO:0000256" key="2">
    <source>
        <dbReference type="ARBA" id="ARBA00022598"/>
    </source>
</evidence>
<dbReference type="InterPro" id="IPR032387">
    <property type="entry name" value="ACAS_N"/>
</dbReference>
<feature type="domain" description="AMP-dependent synthetase/ligase" evidence="5">
    <location>
        <begin position="104"/>
        <end position="489"/>
    </location>
</feature>
<dbReference type="EMBL" id="FMHW01000002">
    <property type="protein sequence ID" value="SCL35511.1"/>
    <property type="molecule type" value="Genomic_DNA"/>
</dbReference>
<dbReference type="Gene3D" id="3.30.300.30">
    <property type="match status" value="1"/>
</dbReference>
<dbReference type="Pfam" id="PF16177">
    <property type="entry name" value="ACAS_N"/>
    <property type="match status" value="1"/>
</dbReference>
<dbReference type="GO" id="GO:0030729">
    <property type="term" value="F:acetoacetate-CoA ligase activity"/>
    <property type="evidence" value="ECO:0007669"/>
    <property type="project" value="InterPro"/>
</dbReference>
<gene>
    <name evidence="8" type="ORF">GA0074692_4111</name>
</gene>
<dbReference type="SUPFAM" id="SSF56801">
    <property type="entry name" value="Acetyl-CoA synthetase-like"/>
    <property type="match status" value="1"/>
</dbReference>
<dbReference type="RefSeq" id="WP_091646748.1">
    <property type="nucleotide sequence ID" value="NZ_FMHW01000002.1"/>
</dbReference>
<dbReference type="InterPro" id="IPR020845">
    <property type="entry name" value="AMP-binding_CS"/>
</dbReference>
<dbReference type="Pfam" id="PF13193">
    <property type="entry name" value="AMP-binding_C"/>
    <property type="match status" value="1"/>
</dbReference>
<sequence length="676" mass="72906">MPEVLWTPPADVLERSRIGDFLRWLKAERGLEFADYDALWRWSVTDLSAFWGSIWDYFQVIAHTPASEVLAEATMPGARWFPGATLNYAEHVLRMPDLADDDPVVIAHGQTRAPETLTAADLREQVRRVAAGLRRLGVGSGDRVAAYAPNIPETFVLMLATTSLGAVFSSCAPEFGTRSVTDRWQQIEPTVLVAVDGYRYGDKPVDRRAEVAAIRAALPSLRHTVAIPYLDPANPDGHDSASAPLGGAPDRMKAAQDGVIGWADLAAETDEPLTFTPVPFDHPLYVLYSSGTTGLPKPIVHGHGGILLEHLKMLTLHHDLGAGDRFFWFTTTGWMMWNFLVSGPAVGAAIVLFDGNPGHPDLGTVWRLAEETGMTYLGTSPPFLLACRKAGLVPKEIADLSALRGLGSTGAPLPPEGFTWVYEAVGDRLQLQSLSGGTDVCTGFVGGVPLLPVYAGEIACRALGTKVEARSADGTPVVGELGELVITAPMPSMPVGFWNDPDGKRYREAYFDFYPGVWRHGDWITVNSRGGCVITGRSDATLNRGGVRLGTAEFYSVVEGLDEVVDSVVVHLEDAEGGAGELLLFVVLAEGLELDDELRKRIARELRTTLSPRHVPDEIHQVRAVPRTLSAKKLEVPVKKILTGTPVDSAAAKGALANPESLTAFAAFAERRATVG</sequence>
<feature type="domain" description="Acetyl-coenzyme A synthetase N-terminal" evidence="7">
    <location>
        <begin position="36"/>
        <end position="91"/>
    </location>
</feature>
<evidence type="ECO:0000256" key="3">
    <source>
        <dbReference type="ARBA" id="ARBA00022741"/>
    </source>
</evidence>
<dbReference type="InterPro" id="IPR005914">
    <property type="entry name" value="Acac_CoA_synth"/>
</dbReference>
<evidence type="ECO:0000259" key="5">
    <source>
        <dbReference type="Pfam" id="PF00501"/>
    </source>
</evidence>
<evidence type="ECO:0000256" key="4">
    <source>
        <dbReference type="ARBA" id="ARBA00022840"/>
    </source>
</evidence>
<keyword evidence="9" id="KW-1185">Reference proteome</keyword>
<dbReference type="PANTHER" id="PTHR42921">
    <property type="entry name" value="ACETOACETYL-COA SYNTHETASE"/>
    <property type="match status" value="1"/>
</dbReference>
<dbReference type="Pfam" id="PF00501">
    <property type="entry name" value="AMP-binding"/>
    <property type="match status" value="1"/>
</dbReference>
<dbReference type="OrthoDB" id="9803968at2"/>
<dbReference type="GO" id="GO:0006629">
    <property type="term" value="P:lipid metabolic process"/>
    <property type="evidence" value="ECO:0007669"/>
    <property type="project" value="InterPro"/>
</dbReference>